<feature type="transmembrane region" description="Helical" evidence="12">
    <location>
        <begin position="23"/>
        <end position="46"/>
    </location>
</feature>
<evidence type="ECO:0000256" key="9">
    <source>
        <dbReference type="ARBA" id="ARBA00022989"/>
    </source>
</evidence>
<dbReference type="AlphaFoldDB" id="A0A4Z0Q765"/>
<keyword evidence="6 12" id="KW-0812">Transmembrane</keyword>
<keyword evidence="10" id="KW-0408">Iron</keyword>
<protein>
    <submittedName>
        <fullName evidence="14">Cytochrome b/b6 domain-containing protein</fullName>
    </submittedName>
</protein>
<feature type="transmembrane region" description="Helical" evidence="12">
    <location>
        <begin position="142"/>
        <end position="163"/>
    </location>
</feature>
<dbReference type="PRINTS" id="PR00161">
    <property type="entry name" value="NIHGNASECYTB"/>
</dbReference>
<sequence>MYTQTPPLPDQSVGKKNSLALRLWHWGSAAVISGLLTTILFLKVIIKTKALGPQFQEVLQKQGVVMSTEQVRGLSRIVSHHIWDWHIYLGLTLSFLLLFRIVLEFFQTGGQRFAAKLAVARQYFRQQGADLKDARHSLLVKYSYVVFYLLLTVMVGTGLALTYADDVEFLHKLEHDVKEVHNVTMYLIIAFVVVHIVGVVWSELTKGKGIVSDMINGGK</sequence>
<gene>
    <name evidence="14" type="ORF">E5K00_12135</name>
</gene>
<dbReference type="GO" id="GO:0022904">
    <property type="term" value="P:respiratory electron transport chain"/>
    <property type="evidence" value="ECO:0007669"/>
    <property type="project" value="InterPro"/>
</dbReference>
<dbReference type="GO" id="GO:0009055">
    <property type="term" value="F:electron transfer activity"/>
    <property type="evidence" value="ECO:0007669"/>
    <property type="project" value="InterPro"/>
</dbReference>
<dbReference type="GO" id="GO:0020037">
    <property type="term" value="F:heme binding"/>
    <property type="evidence" value="ECO:0007669"/>
    <property type="project" value="TreeGrafter"/>
</dbReference>
<evidence type="ECO:0000256" key="2">
    <source>
        <dbReference type="ARBA" id="ARBA00008622"/>
    </source>
</evidence>
<keyword evidence="9 12" id="KW-1133">Transmembrane helix</keyword>
<evidence type="ECO:0000256" key="6">
    <source>
        <dbReference type="ARBA" id="ARBA00022692"/>
    </source>
</evidence>
<evidence type="ECO:0000256" key="11">
    <source>
        <dbReference type="ARBA" id="ARBA00023136"/>
    </source>
</evidence>
<dbReference type="Proteomes" id="UP000297549">
    <property type="component" value="Unassembled WGS sequence"/>
</dbReference>
<dbReference type="OrthoDB" id="5615941at2"/>
<keyword evidence="4" id="KW-1003">Cell membrane</keyword>
<dbReference type="InterPro" id="IPR011577">
    <property type="entry name" value="Cyt_b561_bac/Ni-Hgenase"/>
</dbReference>
<evidence type="ECO:0000256" key="10">
    <source>
        <dbReference type="ARBA" id="ARBA00023004"/>
    </source>
</evidence>
<evidence type="ECO:0000256" key="12">
    <source>
        <dbReference type="SAM" id="Phobius"/>
    </source>
</evidence>
<evidence type="ECO:0000256" key="5">
    <source>
        <dbReference type="ARBA" id="ARBA00022617"/>
    </source>
</evidence>
<feature type="transmembrane region" description="Helical" evidence="12">
    <location>
        <begin position="183"/>
        <end position="204"/>
    </location>
</feature>
<comment type="caution">
    <text evidence="14">The sequence shown here is derived from an EMBL/GenBank/DDBJ whole genome shotgun (WGS) entry which is preliminary data.</text>
</comment>
<keyword evidence="8" id="KW-0249">Electron transport</keyword>
<evidence type="ECO:0000259" key="13">
    <source>
        <dbReference type="Pfam" id="PF01292"/>
    </source>
</evidence>
<comment type="subcellular location">
    <subcellularLocation>
        <location evidence="1">Cell membrane</location>
        <topology evidence="1">Multi-pass membrane protein</topology>
    </subcellularLocation>
</comment>
<dbReference type="PANTHER" id="PTHR30485:SF2">
    <property type="entry name" value="BLL0597 PROTEIN"/>
    <property type="match status" value="1"/>
</dbReference>
<evidence type="ECO:0000256" key="4">
    <source>
        <dbReference type="ARBA" id="ARBA00022475"/>
    </source>
</evidence>
<dbReference type="EMBL" id="SRLC01000001">
    <property type="protein sequence ID" value="TGE25900.1"/>
    <property type="molecule type" value="Genomic_DNA"/>
</dbReference>
<dbReference type="InterPro" id="IPR000516">
    <property type="entry name" value="Ni-dep_Hydgase_cyt-B"/>
</dbReference>
<comment type="similarity">
    <text evidence="2">Belongs to the HupC/HyaC/HydC family.</text>
</comment>
<dbReference type="RefSeq" id="WP_135463477.1">
    <property type="nucleotide sequence ID" value="NZ_SRLC01000001.1"/>
</dbReference>
<feature type="transmembrane region" description="Helical" evidence="12">
    <location>
        <begin position="85"/>
        <end position="103"/>
    </location>
</feature>
<evidence type="ECO:0000256" key="1">
    <source>
        <dbReference type="ARBA" id="ARBA00004651"/>
    </source>
</evidence>
<evidence type="ECO:0000256" key="7">
    <source>
        <dbReference type="ARBA" id="ARBA00022723"/>
    </source>
</evidence>
<feature type="domain" description="Cytochrome b561 bacterial/Ni-hydrogenase" evidence="13">
    <location>
        <begin position="19"/>
        <end position="217"/>
    </location>
</feature>
<dbReference type="Gene3D" id="1.20.950.20">
    <property type="entry name" value="Transmembrane di-heme cytochromes, Chain C"/>
    <property type="match status" value="1"/>
</dbReference>
<dbReference type="InterPro" id="IPR051542">
    <property type="entry name" value="Hydrogenase_cytochrome"/>
</dbReference>
<keyword evidence="15" id="KW-1185">Reference proteome</keyword>
<dbReference type="SUPFAM" id="SSF81342">
    <property type="entry name" value="Transmembrane di-heme cytochromes"/>
    <property type="match status" value="1"/>
</dbReference>
<accession>A0A4Z0Q765</accession>
<dbReference type="GO" id="GO:0005886">
    <property type="term" value="C:plasma membrane"/>
    <property type="evidence" value="ECO:0007669"/>
    <property type="project" value="UniProtKB-SubCell"/>
</dbReference>
<dbReference type="Pfam" id="PF01292">
    <property type="entry name" value="Ni_hydr_CYTB"/>
    <property type="match status" value="1"/>
</dbReference>
<reference evidence="14 15" key="1">
    <citation type="submission" date="2019-04" db="EMBL/GenBank/DDBJ databases">
        <authorList>
            <person name="Feng G."/>
            <person name="Zhang J."/>
            <person name="Zhu H."/>
        </authorList>
    </citation>
    <scope>NUCLEOTIDE SEQUENCE [LARGE SCALE GENOMIC DNA]</scope>
    <source>
        <strain evidence="14 15">JCM 31653</strain>
    </source>
</reference>
<evidence type="ECO:0000256" key="8">
    <source>
        <dbReference type="ARBA" id="ARBA00022982"/>
    </source>
</evidence>
<evidence type="ECO:0000256" key="3">
    <source>
        <dbReference type="ARBA" id="ARBA00022448"/>
    </source>
</evidence>
<keyword evidence="7" id="KW-0479">Metal-binding</keyword>
<dbReference type="GO" id="GO:0005506">
    <property type="term" value="F:iron ion binding"/>
    <property type="evidence" value="ECO:0007669"/>
    <property type="project" value="InterPro"/>
</dbReference>
<keyword evidence="5" id="KW-0349">Heme</keyword>
<dbReference type="InterPro" id="IPR016174">
    <property type="entry name" value="Di-haem_cyt_TM"/>
</dbReference>
<name>A0A4Z0Q765_9BACT</name>
<evidence type="ECO:0000313" key="14">
    <source>
        <dbReference type="EMBL" id="TGE25900.1"/>
    </source>
</evidence>
<evidence type="ECO:0000313" key="15">
    <source>
        <dbReference type="Proteomes" id="UP000297549"/>
    </source>
</evidence>
<organism evidence="14 15">
    <name type="scientific">Hymenobacter aquaticus</name>
    <dbReference type="NCBI Taxonomy" id="1867101"/>
    <lineage>
        <taxon>Bacteria</taxon>
        <taxon>Pseudomonadati</taxon>
        <taxon>Bacteroidota</taxon>
        <taxon>Cytophagia</taxon>
        <taxon>Cytophagales</taxon>
        <taxon>Hymenobacteraceae</taxon>
        <taxon>Hymenobacter</taxon>
    </lineage>
</organism>
<proteinExistence type="inferred from homology"/>
<keyword evidence="3" id="KW-0813">Transport</keyword>
<keyword evidence="11 12" id="KW-0472">Membrane</keyword>
<dbReference type="PANTHER" id="PTHR30485">
    <property type="entry name" value="NI/FE-HYDROGENASE 1 B-TYPE CYTOCHROME SUBUNIT"/>
    <property type="match status" value="1"/>
</dbReference>